<dbReference type="EMBL" id="CP047475">
    <property type="protein sequence ID" value="QIA62352.1"/>
    <property type="molecule type" value="Genomic_DNA"/>
</dbReference>
<keyword evidence="2 5" id="KW-0560">Oxidoreductase</keyword>
<dbReference type="InterPro" id="IPR002569">
    <property type="entry name" value="Met_Sox_Rdtase_MsrA_dom"/>
</dbReference>
<comment type="similarity">
    <text evidence="1 5">Belongs to the MsrA Met sulfoxide reductase family.</text>
</comment>
<comment type="catalytic activity">
    <reaction evidence="4 5">
        <text>[thioredoxin]-disulfide + L-methionine + H2O = L-methionine (S)-S-oxide + [thioredoxin]-dithiol</text>
        <dbReference type="Rhea" id="RHEA:19993"/>
        <dbReference type="Rhea" id="RHEA-COMP:10698"/>
        <dbReference type="Rhea" id="RHEA-COMP:10700"/>
        <dbReference type="ChEBI" id="CHEBI:15377"/>
        <dbReference type="ChEBI" id="CHEBI:29950"/>
        <dbReference type="ChEBI" id="CHEBI:50058"/>
        <dbReference type="ChEBI" id="CHEBI:57844"/>
        <dbReference type="ChEBI" id="CHEBI:58772"/>
        <dbReference type="EC" id="1.8.4.11"/>
    </reaction>
</comment>
<name>A0A7Z2T144_9VIBR</name>
<dbReference type="KEGG" id="vas:GT360_01860"/>
<comment type="function">
    <text evidence="5">Has an important function as a repair enzyme for proteins that have been inactivated by oxidation. Catalyzes the reversible oxidation-reduction of methionine sulfoxide in proteins to methionine.</text>
</comment>
<dbReference type="Pfam" id="PF01625">
    <property type="entry name" value="PMSR"/>
    <property type="match status" value="1"/>
</dbReference>
<dbReference type="GO" id="GO:0005737">
    <property type="term" value="C:cytoplasm"/>
    <property type="evidence" value="ECO:0007669"/>
    <property type="project" value="TreeGrafter"/>
</dbReference>
<evidence type="ECO:0000259" key="6">
    <source>
        <dbReference type="Pfam" id="PF01625"/>
    </source>
</evidence>
<protein>
    <recommendedName>
        <fullName evidence="5">Peptide methionine sulfoxide reductase MsrA</fullName>
        <shortName evidence="5">Protein-methionine-S-oxide reductase</shortName>
        <ecNumber evidence="5">1.8.4.11</ecNumber>
    </recommendedName>
    <alternativeName>
        <fullName evidence="5">Peptide-methionine (S)-S-oxide reductase</fullName>
        <shortName evidence="5">Peptide Met(O) reductase</shortName>
    </alternativeName>
</protein>
<proteinExistence type="inferred from homology"/>
<gene>
    <name evidence="5 7" type="primary">msrA</name>
    <name evidence="7" type="ORF">GT360_01860</name>
</gene>
<feature type="active site" evidence="5">
    <location>
        <position position="51"/>
    </location>
</feature>
<organism evidence="7 8">
    <name type="scientific">Vibrio astriarenae</name>
    <dbReference type="NCBI Taxonomy" id="1481923"/>
    <lineage>
        <taxon>Bacteria</taxon>
        <taxon>Pseudomonadati</taxon>
        <taxon>Pseudomonadota</taxon>
        <taxon>Gammaproteobacteria</taxon>
        <taxon>Vibrionales</taxon>
        <taxon>Vibrionaceae</taxon>
        <taxon>Vibrio</taxon>
    </lineage>
</organism>
<dbReference type="SUPFAM" id="SSF55068">
    <property type="entry name" value="Peptide methionine sulfoxide reductase"/>
    <property type="match status" value="1"/>
</dbReference>
<dbReference type="InterPro" id="IPR050162">
    <property type="entry name" value="MsrA_MetSO_reductase"/>
</dbReference>
<evidence type="ECO:0000256" key="4">
    <source>
        <dbReference type="ARBA" id="ARBA00048782"/>
    </source>
</evidence>
<dbReference type="RefSeq" id="WP_164647249.1">
    <property type="nucleotide sequence ID" value="NZ_CP047475.1"/>
</dbReference>
<dbReference type="PANTHER" id="PTHR42799:SF2">
    <property type="entry name" value="MITOCHONDRIAL PEPTIDE METHIONINE SULFOXIDE REDUCTASE"/>
    <property type="match status" value="1"/>
</dbReference>
<dbReference type="EC" id="1.8.4.11" evidence="5"/>
<evidence type="ECO:0000256" key="1">
    <source>
        <dbReference type="ARBA" id="ARBA00005591"/>
    </source>
</evidence>
<dbReference type="Proteomes" id="UP000464262">
    <property type="component" value="Chromosome 1"/>
</dbReference>
<comment type="catalytic activity">
    <reaction evidence="3 5">
        <text>L-methionyl-[protein] + [thioredoxin]-disulfide + H2O = L-methionyl-(S)-S-oxide-[protein] + [thioredoxin]-dithiol</text>
        <dbReference type="Rhea" id="RHEA:14217"/>
        <dbReference type="Rhea" id="RHEA-COMP:10698"/>
        <dbReference type="Rhea" id="RHEA-COMP:10700"/>
        <dbReference type="Rhea" id="RHEA-COMP:12313"/>
        <dbReference type="Rhea" id="RHEA-COMP:12315"/>
        <dbReference type="ChEBI" id="CHEBI:15377"/>
        <dbReference type="ChEBI" id="CHEBI:16044"/>
        <dbReference type="ChEBI" id="CHEBI:29950"/>
        <dbReference type="ChEBI" id="CHEBI:44120"/>
        <dbReference type="ChEBI" id="CHEBI:50058"/>
        <dbReference type="EC" id="1.8.4.11"/>
    </reaction>
</comment>
<evidence type="ECO:0000256" key="2">
    <source>
        <dbReference type="ARBA" id="ARBA00023002"/>
    </source>
</evidence>
<dbReference type="GO" id="GO:0034599">
    <property type="term" value="P:cellular response to oxidative stress"/>
    <property type="evidence" value="ECO:0007669"/>
    <property type="project" value="TreeGrafter"/>
</dbReference>
<accession>A0A7Z2T144</accession>
<dbReference type="HAMAP" id="MF_01401">
    <property type="entry name" value="MsrA"/>
    <property type="match status" value="1"/>
</dbReference>
<sequence>MSDKTVMISPEKALPGRPTPLKIEDIHFVNQSSMSADPTAEQAEVLVGMGCFWGAERLFWNLDGVVSTSVGYSGGYTENPTYEEVCSGQTGHAEVVRVIYEPSTLSLKQLLTHFWERHDPTQGMQQGNDVGTQYRSALYVYDQNQMNEACDSKDEYQSLLGSDATKQITTEILPAGKYFFAETYHQQYLAKNPEGYCGLGGTGVCFPPSLAN</sequence>
<dbReference type="Gene3D" id="3.30.1060.10">
    <property type="entry name" value="Peptide methionine sulphoxide reductase MsrA"/>
    <property type="match status" value="1"/>
</dbReference>
<feature type="domain" description="Peptide methionine sulphoxide reductase MsrA" evidence="6">
    <location>
        <begin position="45"/>
        <end position="197"/>
    </location>
</feature>
<dbReference type="AlphaFoldDB" id="A0A7Z2T144"/>
<reference evidence="7 8" key="1">
    <citation type="submission" date="2020-01" db="EMBL/GenBank/DDBJ databases">
        <title>Whole genome and functional gene identification of agarase of Vibrio HN897.</title>
        <authorList>
            <person name="Liu Y."/>
            <person name="Zhao Z."/>
        </authorList>
    </citation>
    <scope>NUCLEOTIDE SEQUENCE [LARGE SCALE GENOMIC DNA]</scope>
    <source>
        <strain evidence="7 8">HN897</strain>
    </source>
</reference>
<dbReference type="InterPro" id="IPR036509">
    <property type="entry name" value="Met_Sox_Rdtase_MsrA_sf"/>
</dbReference>
<keyword evidence="8" id="KW-1185">Reference proteome</keyword>
<evidence type="ECO:0000313" key="8">
    <source>
        <dbReference type="Proteomes" id="UP000464262"/>
    </source>
</evidence>
<dbReference type="GO" id="GO:0008113">
    <property type="term" value="F:peptide-methionine (S)-S-oxide reductase activity"/>
    <property type="evidence" value="ECO:0007669"/>
    <property type="project" value="UniProtKB-UniRule"/>
</dbReference>
<evidence type="ECO:0000313" key="7">
    <source>
        <dbReference type="EMBL" id="QIA62352.1"/>
    </source>
</evidence>
<evidence type="ECO:0000256" key="3">
    <source>
        <dbReference type="ARBA" id="ARBA00047806"/>
    </source>
</evidence>
<dbReference type="FunFam" id="3.30.1060.10:FF:000001">
    <property type="entry name" value="Peptide methionine sulfoxide reductase MsrA"/>
    <property type="match status" value="1"/>
</dbReference>
<dbReference type="NCBIfam" id="TIGR00401">
    <property type="entry name" value="msrA"/>
    <property type="match status" value="1"/>
</dbReference>
<dbReference type="PANTHER" id="PTHR42799">
    <property type="entry name" value="MITOCHONDRIAL PEPTIDE METHIONINE SULFOXIDE REDUCTASE"/>
    <property type="match status" value="1"/>
</dbReference>
<evidence type="ECO:0000256" key="5">
    <source>
        <dbReference type="HAMAP-Rule" id="MF_01401"/>
    </source>
</evidence>